<dbReference type="InterPro" id="IPR032675">
    <property type="entry name" value="LRR_dom_sf"/>
</dbReference>
<comment type="caution">
    <text evidence="2">The sequence shown here is derived from an EMBL/GenBank/DDBJ whole genome shotgun (WGS) entry which is preliminary data.</text>
</comment>
<dbReference type="PANTHER" id="PTHR45287">
    <property type="entry name" value="OS03G0691500 PROTEIN"/>
    <property type="match status" value="1"/>
</dbReference>
<keyword evidence="1" id="KW-0175">Coiled coil</keyword>
<feature type="coiled-coil region" evidence="1">
    <location>
        <begin position="350"/>
        <end position="377"/>
    </location>
</feature>
<dbReference type="AlphaFoldDB" id="A0A5C7HC11"/>
<organism evidence="2 3">
    <name type="scientific">Acer yangbiense</name>
    <dbReference type="NCBI Taxonomy" id="1000413"/>
    <lineage>
        <taxon>Eukaryota</taxon>
        <taxon>Viridiplantae</taxon>
        <taxon>Streptophyta</taxon>
        <taxon>Embryophyta</taxon>
        <taxon>Tracheophyta</taxon>
        <taxon>Spermatophyta</taxon>
        <taxon>Magnoliopsida</taxon>
        <taxon>eudicotyledons</taxon>
        <taxon>Gunneridae</taxon>
        <taxon>Pentapetalae</taxon>
        <taxon>rosids</taxon>
        <taxon>malvids</taxon>
        <taxon>Sapindales</taxon>
        <taxon>Sapindaceae</taxon>
        <taxon>Hippocastanoideae</taxon>
        <taxon>Acereae</taxon>
        <taxon>Acer</taxon>
    </lineage>
</organism>
<dbReference type="PANTHER" id="PTHR45287:SF3">
    <property type="entry name" value="PROTEIN, PUTATIVE-RELATED"/>
    <property type="match status" value="1"/>
</dbReference>
<dbReference type="SUPFAM" id="SSF52058">
    <property type="entry name" value="L domain-like"/>
    <property type="match status" value="1"/>
</dbReference>
<keyword evidence="3" id="KW-1185">Reference proteome</keyword>
<evidence type="ECO:0000313" key="3">
    <source>
        <dbReference type="Proteomes" id="UP000323000"/>
    </source>
</evidence>
<evidence type="ECO:0000313" key="2">
    <source>
        <dbReference type="EMBL" id="TXG54022.1"/>
    </source>
</evidence>
<protein>
    <recommendedName>
        <fullName evidence="4">Leucine-rich repeat-containing N-terminal plant-type domain-containing protein</fullName>
    </recommendedName>
</protein>
<gene>
    <name evidence="2" type="ORF">EZV62_019278</name>
</gene>
<accession>A0A5C7HC11</accession>
<dbReference type="Pfam" id="PF00560">
    <property type="entry name" value="LRR_1"/>
    <property type="match status" value="2"/>
</dbReference>
<sequence>MKLRVVELEQENQELVESLKELGESQRNTGTASLVTKLHNKLKCLEQVHCACSRNLKARESEWRSQMEEMNSNITSYKSELKTCCTLLNELRLCSKEKDDKISFLVEQLEMKNGALNNGQLHLEQEREKVATLSKRIESLDFMDQRYHTTIQLEREALLNTGWWNNNTLLDHCKWDGISCNSAGFISRIYLIDHGIKGDLSKFNFSCFAKLESLDLGGNYLTGTIPPQIGALSTLTALNLGTNNLTGLMYGEGAAADMMVVGGVAAVEGCCDEGDGAAAAARDSKSGCRQGISCMTEGAIRPEIGNLRNLTKLYLDNNNLMGPIPSTFGLLTNLERLSLLESTYRNSEILGSLATEMDKLSKELDEAKAVIKKLWAEYQIKEELSNSLRKAHNEQLLKFQEAKQLIAEHMKSD</sequence>
<proteinExistence type="predicted"/>
<dbReference type="EMBL" id="VAHF01000009">
    <property type="protein sequence ID" value="TXG54022.1"/>
    <property type="molecule type" value="Genomic_DNA"/>
</dbReference>
<dbReference type="Proteomes" id="UP000323000">
    <property type="component" value="Chromosome 9"/>
</dbReference>
<dbReference type="Gene3D" id="3.80.10.10">
    <property type="entry name" value="Ribonuclease Inhibitor"/>
    <property type="match status" value="2"/>
</dbReference>
<evidence type="ECO:0008006" key="4">
    <source>
        <dbReference type="Google" id="ProtNLM"/>
    </source>
</evidence>
<dbReference type="OrthoDB" id="685795at2759"/>
<dbReference type="InterPro" id="IPR001611">
    <property type="entry name" value="Leu-rich_rpt"/>
</dbReference>
<evidence type="ECO:0000256" key="1">
    <source>
        <dbReference type="SAM" id="Coils"/>
    </source>
</evidence>
<reference evidence="3" key="1">
    <citation type="journal article" date="2019" name="Gigascience">
        <title>De novo genome assembly of the endangered Acer yangbiense, a plant species with extremely small populations endemic to Yunnan Province, China.</title>
        <authorList>
            <person name="Yang J."/>
            <person name="Wariss H.M."/>
            <person name="Tao L."/>
            <person name="Zhang R."/>
            <person name="Yun Q."/>
            <person name="Hollingsworth P."/>
            <person name="Dao Z."/>
            <person name="Luo G."/>
            <person name="Guo H."/>
            <person name="Ma Y."/>
            <person name="Sun W."/>
        </authorList>
    </citation>
    <scope>NUCLEOTIDE SEQUENCE [LARGE SCALE GENOMIC DNA]</scope>
    <source>
        <strain evidence="3">cv. Malutang</strain>
    </source>
</reference>
<name>A0A5C7HC11_9ROSI</name>
<dbReference type="InterPro" id="IPR040262">
    <property type="entry name" value="At4g38062-like"/>
</dbReference>